<evidence type="ECO:0000256" key="3">
    <source>
        <dbReference type="ARBA" id="ARBA00001974"/>
    </source>
</evidence>
<dbReference type="GO" id="GO:0004517">
    <property type="term" value="F:nitric-oxide synthase activity"/>
    <property type="evidence" value="ECO:0007669"/>
    <property type="project" value="UniProtKB-EC"/>
</dbReference>
<comment type="cofactor">
    <cofactor evidence="1">
        <name>FMN</name>
        <dbReference type="ChEBI" id="CHEBI:58210"/>
    </cofactor>
</comment>
<keyword evidence="17" id="KW-1185">Reference proteome</keyword>
<dbReference type="FunFam" id="1.20.990.10:FF:000002">
    <property type="entry name" value="Nitric oxide synthase"/>
    <property type="match status" value="1"/>
</dbReference>
<keyword evidence="7" id="KW-0285">Flavoprotein</keyword>
<dbReference type="InterPro" id="IPR050607">
    <property type="entry name" value="NOS"/>
</dbReference>
<evidence type="ECO:0000256" key="13">
    <source>
        <dbReference type="ARBA" id="ARBA00023002"/>
    </source>
</evidence>
<reference evidence="16 17" key="1">
    <citation type="submission" date="2013-11" db="EMBL/GenBank/DDBJ databases">
        <title>Genome sequencing of Stegodyphus mimosarum.</title>
        <authorList>
            <person name="Bechsgaard J."/>
        </authorList>
    </citation>
    <scope>NUCLEOTIDE SEQUENCE [LARGE SCALE GENOMIC DNA]</scope>
</reference>
<evidence type="ECO:0000256" key="14">
    <source>
        <dbReference type="ARBA" id="ARBA00023004"/>
    </source>
</evidence>
<dbReference type="GO" id="GO:0046872">
    <property type="term" value="F:metal ion binding"/>
    <property type="evidence" value="ECO:0007669"/>
    <property type="project" value="UniProtKB-KW"/>
</dbReference>
<dbReference type="AlphaFoldDB" id="A0A087TKX1"/>
<evidence type="ECO:0000256" key="12">
    <source>
        <dbReference type="ARBA" id="ARBA00022860"/>
    </source>
</evidence>
<feature type="domain" description="FAD-binding FR-type" evidence="15">
    <location>
        <begin position="9"/>
        <end position="186"/>
    </location>
</feature>
<evidence type="ECO:0000256" key="1">
    <source>
        <dbReference type="ARBA" id="ARBA00001917"/>
    </source>
</evidence>
<dbReference type="EC" id="1.14.13.39" evidence="5"/>
<dbReference type="PROSITE" id="PS51384">
    <property type="entry name" value="FAD_FR"/>
    <property type="match status" value="1"/>
</dbReference>
<evidence type="ECO:0000256" key="5">
    <source>
        <dbReference type="ARBA" id="ARBA00012989"/>
    </source>
</evidence>
<evidence type="ECO:0000256" key="7">
    <source>
        <dbReference type="ARBA" id="ARBA00022630"/>
    </source>
</evidence>
<dbReference type="GO" id="GO:0005516">
    <property type="term" value="F:calmodulin binding"/>
    <property type="evidence" value="ECO:0007669"/>
    <property type="project" value="UniProtKB-KW"/>
</dbReference>
<keyword evidence="11" id="KW-0521">NADP</keyword>
<comment type="cofactor">
    <cofactor evidence="2">
        <name>heme b</name>
        <dbReference type="ChEBI" id="CHEBI:60344"/>
    </cofactor>
</comment>
<evidence type="ECO:0000259" key="15">
    <source>
        <dbReference type="PROSITE" id="PS51384"/>
    </source>
</evidence>
<dbReference type="Pfam" id="PF00667">
    <property type="entry name" value="FAD_binding_1"/>
    <property type="match status" value="1"/>
</dbReference>
<accession>A0A087TKX1</accession>
<keyword evidence="6" id="KW-0349">Heme</keyword>
<keyword evidence="8" id="KW-0288">FMN</keyword>
<dbReference type="OrthoDB" id="1688044at2759"/>
<dbReference type="STRING" id="407821.A0A087TKX1"/>
<dbReference type="InterPro" id="IPR017927">
    <property type="entry name" value="FAD-bd_FR_type"/>
</dbReference>
<dbReference type="PANTHER" id="PTHR43410:SF1">
    <property type="entry name" value="NITRIC OXIDE SYNTHASE"/>
    <property type="match status" value="1"/>
</dbReference>
<keyword evidence="12" id="KW-0112">Calmodulin-binding</keyword>
<keyword evidence="10" id="KW-0274">FAD</keyword>
<name>A0A087TKX1_STEMI</name>
<sequence>MGSTCPDPDKPFQLEIRKTVQSLEGPSHRWYPHERIPALTMRLALTRYLDITTPPGQQFLRILATMAKEEGDKRKIQLLATDSVRYEDWKSQTYPNLLEVLENFPSVVPTPGFLLTHLTPLQPRFYSISSAPDFHPGHIHLTVAVVIYKTQSGALHYGVCSNYLTSLSLGSEIACFVRSAPNFRLPDNSQVPVIMVGPGTGIA</sequence>
<evidence type="ECO:0000256" key="10">
    <source>
        <dbReference type="ARBA" id="ARBA00022827"/>
    </source>
</evidence>
<evidence type="ECO:0000256" key="6">
    <source>
        <dbReference type="ARBA" id="ARBA00022617"/>
    </source>
</evidence>
<dbReference type="Proteomes" id="UP000054359">
    <property type="component" value="Unassembled WGS sequence"/>
</dbReference>
<dbReference type="SUPFAM" id="SSF63380">
    <property type="entry name" value="Riboflavin synthase domain-like"/>
    <property type="match status" value="1"/>
</dbReference>
<organism evidence="16 17">
    <name type="scientific">Stegodyphus mimosarum</name>
    <name type="common">African social velvet spider</name>
    <dbReference type="NCBI Taxonomy" id="407821"/>
    <lineage>
        <taxon>Eukaryota</taxon>
        <taxon>Metazoa</taxon>
        <taxon>Ecdysozoa</taxon>
        <taxon>Arthropoda</taxon>
        <taxon>Chelicerata</taxon>
        <taxon>Arachnida</taxon>
        <taxon>Araneae</taxon>
        <taxon>Araneomorphae</taxon>
        <taxon>Entelegynae</taxon>
        <taxon>Eresoidea</taxon>
        <taxon>Eresidae</taxon>
        <taxon>Stegodyphus</taxon>
    </lineage>
</organism>
<protein>
    <recommendedName>
        <fullName evidence="5">nitric-oxide synthase (NADPH)</fullName>
        <ecNumber evidence="5">1.14.13.39</ecNumber>
    </recommendedName>
</protein>
<evidence type="ECO:0000256" key="8">
    <source>
        <dbReference type="ARBA" id="ARBA00022643"/>
    </source>
</evidence>
<dbReference type="InterPro" id="IPR039261">
    <property type="entry name" value="FNR_nucleotide-bd"/>
</dbReference>
<dbReference type="InterPro" id="IPR003097">
    <property type="entry name" value="CysJ-like_FAD-binding"/>
</dbReference>
<keyword evidence="13" id="KW-0560">Oxidoreductase</keyword>
<keyword evidence="14" id="KW-0408">Iron</keyword>
<evidence type="ECO:0000256" key="11">
    <source>
        <dbReference type="ARBA" id="ARBA00022857"/>
    </source>
</evidence>
<dbReference type="Gene3D" id="1.20.990.10">
    <property type="entry name" value="NADPH-cytochrome p450 Reductase, Chain A, domain 3"/>
    <property type="match status" value="1"/>
</dbReference>
<gene>
    <name evidence="16" type="ORF">X975_18034</name>
</gene>
<keyword evidence="9" id="KW-0479">Metal-binding</keyword>
<comment type="similarity">
    <text evidence="4">Belongs to the NOS family.</text>
</comment>
<evidence type="ECO:0000256" key="2">
    <source>
        <dbReference type="ARBA" id="ARBA00001970"/>
    </source>
</evidence>
<proteinExistence type="inferred from homology"/>
<comment type="cofactor">
    <cofactor evidence="3">
        <name>FAD</name>
        <dbReference type="ChEBI" id="CHEBI:57692"/>
    </cofactor>
</comment>
<evidence type="ECO:0000313" key="16">
    <source>
        <dbReference type="EMBL" id="KFM65760.1"/>
    </source>
</evidence>
<evidence type="ECO:0000256" key="4">
    <source>
        <dbReference type="ARBA" id="ARBA00006267"/>
    </source>
</evidence>
<dbReference type="PANTHER" id="PTHR43410">
    <property type="entry name" value="NITRIC OXIDE SYNTHASE OXYGENASE"/>
    <property type="match status" value="1"/>
</dbReference>
<feature type="non-terminal residue" evidence="16">
    <location>
        <position position="203"/>
    </location>
</feature>
<evidence type="ECO:0000256" key="9">
    <source>
        <dbReference type="ARBA" id="ARBA00022723"/>
    </source>
</evidence>
<evidence type="ECO:0000313" key="17">
    <source>
        <dbReference type="Proteomes" id="UP000054359"/>
    </source>
</evidence>
<dbReference type="InterPro" id="IPR023173">
    <property type="entry name" value="NADPH_Cyt_P450_Rdtase_alpha"/>
</dbReference>
<dbReference type="SUPFAM" id="SSF52343">
    <property type="entry name" value="Ferredoxin reductase-like, C-terminal NADP-linked domain"/>
    <property type="match status" value="1"/>
</dbReference>
<dbReference type="PRINTS" id="PR00371">
    <property type="entry name" value="FPNCR"/>
</dbReference>
<dbReference type="InterPro" id="IPR001709">
    <property type="entry name" value="Flavoprot_Pyr_Nucl_cyt_Rdtase"/>
</dbReference>
<dbReference type="EMBL" id="KK115689">
    <property type="protein sequence ID" value="KFM65760.1"/>
    <property type="molecule type" value="Genomic_DNA"/>
</dbReference>
<dbReference type="OMA" id="RRYFFED"/>
<dbReference type="Gene3D" id="2.40.30.10">
    <property type="entry name" value="Translation factors"/>
    <property type="match status" value="1"/>
</dbReference>
<dbReference type="InterPro" id="IPR017938">
    <property type="entry name" value="Riboflavin_synthase-like_b-brl"/>
</dbReference>